<evidence type="ECO:0000313" key="1">
    <source>
        <dbReference type="EMBL" id="MCR6546988.1"/>
    </source>
</evidence>
<keyword evidence="2" id="KW-1185">Reference proteome</keyword>
<dbReference type="Proteomes" id="UP001524944">
    <property type="component" value="Unassembled WGS sequence"/>
</dbReference>
<name>A0ABT1Y7X6_9FIRM</name>
<sequence length="78" mass="8952">MKYIFNMDSENSVFQFTIPGKGKFTLVLQEENVQSIKADVEVNPTLEHMFKNGEEQYKKGLGITTSDLLKTLSEKDFM</sequence>
<comment type="caution">
    <text evidence="1">The sequence shown here is derived from an EMBL/GenBank/DDBJ whole genome shotgun (WGS) entry which is preliminary data.</text>
</comment>
<organism evidence="1 2">
    <name type="scientific">Dehalobacterium formicoaceticum</name>
    <dbReference type="NCBI Taxonomy" id="51515"/>
    <lineage>
        <taxon>Bacteria</taxon>
        <taxon>Bacillati</taxon>
        <taxon>Bacillota</taxon>
        <taxon>Clostridia</taxon>
        <taxon>Eubacteriales</taxon>
        <taxon>Peptococcaceae</taxon>
        <taxon>Dehalobacterium</taxon>
    </lineage>
</organism>
<proteinExistence type="predicted"/>
<protein>
    <submittedName>
        <fullName evidence="1">Uncharacterized protein</fullName>
    </submittedName>
</protein>
<dbReference type="EMBL" id="JANPWE010000015">
    <property type="protein sequence ID" value="MCR6546988.1"/>
    <property type="molecule type" value="Genomic_DNA"/>
</dbReference>
<evidence type="ECO:0000313" key="2">
    <source>
        <dbReference type="Proteomes" id="UP001524944"/>
    </source>
</evidence>
<reference evidence="1 2" key="1">
    <citation type="submission" date="2022-08" db="EMBL/GenBank/DDBJ databases">
        <title>Proteogenomics of the novel Dehalobacterium formicoaceticum strain EZ94 highlights a key role of methyltransferases during anaerobic dichloromethane degradation.</title>
        <authorList>
            <person name="Wasmund K."/>
        </authorList>
    </citation>
    <scope>NUCLEOTIDE SEQUENCE [LARGE SCALE GENOMIC DNA]</scope>
    <source>
        <strain evidence="1 2">EZ94</strain>
    </source>
</reference>
<accession>A0ABT1Y7X6</accession>
<dbReference type="RefSeq" id="WP_198306562.1">
    <property type="nucleotide sequence ID" value="NZ_CP022121.1"/>
</dbReference>
<gene>
    <name evidence="1" type="ORF">NVS47_15980</name>
</gene>